<evidence type="ECO:0000313" key="1">
    <source>
        <dbReference type="EMBL" id="GGD44177.1"/>
    </source>
</evidence>
<evidence type="ECO:0000313" key="2">
    <source>
        <dbReference type="Proteomes" id="UP000613160"/>
    </source>
</evidence>
<protein>
    <submittedName>
        <fullName evidence="1">Uncharacterized protein</fullName>
    </submittedName>
</protein>
<organism evidence="1 2">
    <name type="scientific">Aureimonas glaciei</name>
    <dbReference type="NCBI Taxonomy" id="1776957"/>
    <lineage>
        <taxon>Bacteria</taxon>
        <taxon>Pseudomonadati</taxon>
        <taxon>Pseudomonadota</taxon>
        <taxon>Alphaproteobacteria</taxon>
        <taxon>Hyphomicrobiales</taxon>
        <taxon>Aurantimonadaceae</taxon>
        <taxon>Aureimonas</taxon>
    </lineage>
</organism>
<reference evidence="1" key="1">
    <citation type="journal article" date="2014" name="Int. J. Syst. Evol. Microbiol.">
        <title>Complete genome sequence of Corynebacterium casei LMG S-19264T (=DSM 44701T), isolated from a smear-ripened cheese.</title>
        <authorList>
            <consortium name="US DOE Joint Genome Institute (JGI-PGF)"/>
            <person name="Walter F."/>
            <person name="Albersmeier A."/>
            <person name="Kalinowski J."/>
            <person name="Ruckert C."/>
        </authorList>
    </citation>
    <scope>NUCLEOTIDE SEQUENCE</scope>
    <source>
        <strain evidence="1">CGMCC 1.15493</strain>
    </source>
</reference>
<dbReference type="EMBL" id="BMJJ01000026">
    <property type="protein sequence ID" value="GGD44177.1"/>
    <property type="molecule type" value="Genomic_DNA"/>
</dbReference>
<keyword evidence="2" id="KW-1185">Reference proteome</keyword>
<comment type="caution">
    <text evidence="1">The sequence shown here is derived from an EMBL/GenBank/DDBJ whole genome shotgun (WGS) entry which is preliminary data.</text>
</comment>
<sequence length="50" mass="5384">MLARDIAAIAEPEGVISDWIVDGKSRDIFVASRCRADAPGRGHLGYGLEK</sequence>
<proteinExistence type="predicted"/>
<dbReference type="AlphaFoldDB" id="A0A916YH12"/>
<dbReference type="Proteomes" id="UP000613160">
    <property type="component" value="Unassembled WGS sequence"/>
</dbReference>
<reference evidence="1" key="2">
    <citation type="submission" date="2020-09" db="EMBL/GenBank/DDBJ databases">
        <authorList>
            <person name="Sun Q."/>
            <person name="Zhou Y."/>
        </authorList>
    </citation>
    <scope>NUCLEOTIDE SEQUENCE</scope>
    <source>
        <strain evidence="1">CGMCC 1.15493</strain>
    </source>
</reference>
<name>A0A916YH12_9HYPH</name>
<gene>
    <name evidence="1" type="ORF">GCM10011335_53440</name>
</gene>
<accession>A0A916YH12</accession>